<dbReference type="SMART" id="SM00382">
    <property type="entry name" value="AAA"/>
    <property type="match status" value="1"/>
</dbReference>
<dbReference type="GO" id="GO:0006355">
    <property type="term" value="P:regulation of DNA-templated transcription"/>
    <property type="evidence" value="ECO:0007669"/>
    <property type="project" value="InterPro"/>
</dbReference>
<dbReference type="InterPro" id="IPR027417">
    <property type="entry name" value="P-loop_NTPase"/>
</dbReference>
<dbReference type="InterPro" id="IPR002197">
    <property type="entry name" value="HTH_Fis"/>
</dbReference>
<protein>
    <submittedName>
        <fullName evidence="11">Sigma-54-dependent Fis family transcriptional regulator</fullName>
    </submittedName>
</protein>
<evidence type="ECO:0000259" key="9">
    <source>
        <dbReference type="PROSITE" id="PS50045"/>
    </source>
</evidence>
<dbReference type="EMBL" id="NVUL01000004">
    <property type="protein sequence ID" value="PCI81619.1"/>
    <property type="molecule type" value="Genomic_DNA"/>
</dbReference>
<dbReference type="InterPro" id="IPR011006">
    <property type="entry name" value="CheY-like_superfamily"/>
</dbReference>
<dbReference type="InterPro" id="IPR001789">
    <property type="entry name" value="Sig_transdc_resp-reg_receiver"/>
</dbReference>
<dbReference type="AlphaFoldDB" id="A0A2A4XHJ7"/>
<evidence type="ECO:0000256" key="2">
    <source>
        <dbReference type="ARBA" id="ARBA00022741"/>
    </source>
</evidence>
<dbReference type="GO" id="GO:0043565">
    <property type="term" value="F:sequence-specific DNA binding"/>
    <property type="evidence" value="ECO:0007669"/>
    <property type="project" value="InterPro"/>
</dbReference>
<feature type="modified residue" description="4-aspartylphosphate" evidence="8">
    <location>
        <position position="55"/>
    </location>
</feature>
<dbReference type="Pfam" id="PF00072">
    <property type="entry name" value="Response_reg"/>
    <property type="match status" value="1"/>
</dbReference>
<evidence type="ECO:0000259" key="10">
    <source>
        <dbReference type="PROSITE" id="PS50110"/>
    </source>
</evidence>
<dbReference type="PROSITE" id="PS50045">
    <property type="entry name" value="SIGMA54_INTERACT_4"/>
    <property type="match status" value="1"/>
</dbReference>
<dbReference type="SUPFAM" id="SSF46689">
    <property type="entry name" value="Homeodomain-like"/>
    <property type="match status" value="1"/>
</dbReference>
<evidence type="ECO:0000256" key="8">
    <source>
        <dbReference type="PROSITE-ProRule" id="PRU00169"/>
    </source>
</evidence>
<evidence type="ECO:0000256" key="6">
    <source>
        <dbReference type="ARBA" id="ARBA00023125"/>
    </source>
</evidence>
<dbReference type="InterPro" id="IPR009057">
    <property type="entry name" value="Homeodomain-like_sf"/>
</dbReference>
<dbReference type="PANTHER" id="PTHR32071">
    <property type="entry name" value="TRANSCRIPTIONAL REGULATORY PROTEIN"/>
    <property type="match status" value="1"/>
</dbReference>
<keyword evidence="6" id="KW-0238">DNA-binding</keyword>
<dbReference type="SUPFAM" id="SSF52172">
    <property type="entry name" value="CheY-like"/>
    <property type="match status" value="1"/>
</dbReference>
<dbReference type="PANTHER" id="PTHR32071:SF21">
    <property type="entry name" value="TRANSCRIPTIONAL REGULATORY PROTEIN FLGR"/>
    <property type="match status" value="1"/>
</dbReference>
<dbReference type="Proteomes" id="UP000218767">
    <property type="component" value="Unassembled WGS sequence"/>
</dbReference>
<organism evidence="11 12">
    <name type="scientific">SAR86 cluster bacterium</name>
    <dbReference type="NCBI Taxonomy" id="2030880"/>
    <lineage>
        <taxon>Bacteria</taxon>
        <taxon>Pseudomonadati</taxon>
        <taxon>Pseudomonadota</taxon>
        <taxon>Gammaproteobacteria</taxon>
        <taxon>SAR86 cluster</taxon>
    </lineage>
</organism>
<dbReference type="GO" id="GO:0005524">
    <property type="term" value="F:ATP binding"/>
    <property type="evidence" value="ECO:0007669"/>
    <property type="project" value="UniProtKB-KW"/>
</dbReference>
<keyword evidence="3" id="KW-0067">ATP-binding</keyword>
<dbReference type="FunFam" id="3.40.50.300:FF:000006">
    <property type="entry name" value="DNA-binding transcriptional regulator NtrC"/>
    <property type="match status" value="1"/>
</dbReference>
<evidence type="ECO:0000313" key="12">
    <source>
        <dbReference type="Proteomes" id="UP000218767"/>
    </source>
</evidence>
<dbReference type="Gene3D" id="1.10.10.60">
    <property type="entry name" value="Homeodomain-like"/>
    <property type="match status" value="1"/>
</dbReference>
<feature type="domain" description="Response regulatory" evidence="10">
    <location>
        <begin position="6"/>
        <end position="120"/>
    </location>
</feature>
<keyword evidence="7" id="KW-0804">Transcription</keyword>
<evidence type="ECO:0000256" key="1">
    <source>
        <dbReference type="ARBA" id="ARBA00022553"/>
    </source>
</evidence>
<proteinExistence type="predicted"/>
<keyword evidence="1 8" id="KW-0597">Phosphoprotein</keyword>
<dbReference type="InterPro" id="IPR003593">
    <property type="entry name" value="AAA+_ATPase"/>
</dbReference>
<dbReference type="Gene3D" id="3.40.50.2300">
    <property type="match status" value="1"/>
</dbReference>
<sequence>MDKTHLILIVEDDNDLREAICDTIRLSSFSVMEASNAEEALEILAIEQIDLIISDVQMPGIDGHEFLSVSKRLYPDIPFVLVTAYGKIQKAVSAIRAGAADYIVKPFEAEVLIEMINRLCPDSPEPGSLVVSDPKSLAVAKLAARVAETNVTVMISGESGCGKEVYSRYIHENSSRHEKPFCAINCAAIPEPMLESILFGYEKGAFTGAYAARAGKFEQANHGTLLLDEISEIDIGLQAKLLRVIQEREVERLGGNSTIKLDVRLIATTNTDLKEEVQAGRFREDLYYRLNVFPLHLPPLRERPGDIIPLAKMAIERLVPGQGIDISPAAEEVLQNHYWRGNVRELENVIHRALILKCGTILIPQDIVFEEIPDRIEFRNEPNAGSSPHSQSDAELGEDLKTRERELIIEAISRHSSRKEAAEKLGISPRTLRYKLAQFREEGLAVPAMNNALRA</sequence>
<evidence type="ECO:0000313" key="11">
    <source>
        <dbReference type="EMBL" id="PCI81619.1"/>
    </source>
</evidence>
<dbReference type="InterPro" id="IPR002078">
    <property type="entry name" value="Sigma_54_int"/>
</dbReference>
<dbReference type="PROSITE" id="PS50110">
    <property type="entry name" value="RESPONSE_REGULATORY"/>
    <property type="match status" value="1"/>
</dbReference>
<evidence type="ECO:0000256" key="7">
    <source>
        <dbReference type="ARBA" id="ARBA00023163"/>
    </source>
</evidence>
<dbReference type="CDD" id="cd00009">
    <property type="entry name" value="AAA"/>
    <property type="match status" value="1"/>
</dbReference>
<dbReference type="Pfam" id="PF00158">
    <property type="entry name" value="Sigma54_activat"/>
    <property type="match status" value="1"/>
</dbReference>
<comment type="caution">
    <text evidence="11">The sequence shown here is derived from an EMBL/GenBank/DDBJ whole genome shotgun (WGS) entry which is preliminary data.</text>
</comment>
<reference evidence="12" key="1">
    <citation type="submission" date="2017-08" db="EMBL/GenBank/DDBJ databases">
        <title>A dynamic microbial community with high functional redundancy inhabits the cold, oxic subseafloor aquifer.</title>
        <authorList>
            <person name="Tully B.J."/>
            <person name="Wheat C.G."/>
            <person name="Glazer B.T."/>
            <person name="Huber J.A."/>
        </authorList>
    </citation>
    <scope>NUCLEOTIDE SEQUENCE [LARGE SCALE GENOMIC DNA]</scope>
</reference>
<keyword evidence="4" id="KW-0902">Two-component regulatory system</keyword>
<keyword evidence="2" id="KW-0547">Nucleotide-binding</keyword>
<dbReference type="InterPro" id="IPR058031">
    <property type="entry name" value="AAA_lid_NorR"/>
</dbReference>
<evidence type="ECO:0000256" key="5">
    <source>
        <dbReference type="ARBA" id="ARBA00023015"/>
    </source>
</evidence>
<accession>A0A2A4XHJ7</accession>
<dbReference type="SUPFAM" id="SSF52540">
    <property type="entry name" value="P-loop containing nucleoside triphosphate hydrolases"/>
    <property type="match status" value="1"/>
</dbReference>
<name>A0A2A4XHJ7_9GAMM</name>
<dbReference type="Gene3D" id="3.40.50.300">
    <property type="entry name" value="P-loop containing nucleotide triphosphate hydrolases"/>
    <property type="match status" value="1"/>
</dbReference>
<evidence type="ECO:0000256" key="4">
    <source>
        <dbReference type="ARBA" id="ARBA00023012"/>
    </source>
</evidence>
<dbReference type="GO" id="GO:0000160">
    <property type="term" value="P:phosphorelay signal transduction system"/>
    <property type="evidence" value="ECO:0007669"/>
    <property type="project" value="UniProtKB-KW"/>
</dbReference>
<evidence type="ECO:0000256" key="3">
    <source>
        <dbReference type="ARBA" id="ARBA00022840"/>
    </source>
</evidence>
<dbReference type="SMART" id="SM00448">
    <property type="entry name" value="REC"/>
    <property type="match status" value="1"/>
</dbReference>
<dbReference type="FunFam" id="3.40.50.2300:FF:000018">
    <property type="entry name" value="DNA-binding transcriptional regulator NtrC"/>
    <property type="match status" value="1"/>
</dbReference>
<keyword evidence="5" id="KW-0805">Transcription regulation</keyword>
<dbReference type="Pfam" id="PF25601">
    <property type="entry name" value="AAA_lid_14"/>
    <property type="match status" value="1"/>
</dbReference>
<gene>
    <name evidence="11" type="ORF">COB20_01315</name>
</gene>
<dbReference type="Pfam" id="PF02954">
    <property type="entry name" value="HTH_8"/>
    <property type="match status" value="1"/>
</dbReference>
<feature type="domain" description="Sigma-54 factor interaction" evidence="9">
    <location>
        <begin position="129"/>
        <end position="355"/>
    </location>
</feature>
<dbReference type="Gene3D" id="1.10.8.60">
    <property type="match status" value="1"/>
</dbReference>